<evidence type="ECO:0000313" key="1">
    <source>
        <dbReference type="EMBL" id="VEL29387.1"/>
    </source>
</evidence>
<dbReference type="AlphaFoldDB" id="A0A3S5AHI9"/>
<evidence type="ECO:0000313" key="2">
    <source>
        <dbReference type="Proteomes" id="UP000784294"/>
    </source>
</evidence>
<organism evidence="1 2">
    <name type="scientific">Protopolystoma xenopodis</name>
    <dbReference type="NCBI Taxonomy" id="117903"/>
    <lineage>
        <taxon>Eukaryota</taxon>
        <taxon>Metazoa</taxon>
        <taxon>Spiralia</taxon>
        <taxon>Lophotrochozoa</taxon>
        <taxon>Platyhelminthes</taxon>
        <taxon>Monogenea</taxon>
        <taxon>Polyopisthocotylea</taxon>
        <taxon>Polystomatidea</taxon>
        <taxon>Polystomatidae</taxon>
        <taxon>Protopolystoma</taxon>
    </lineage>
</organism>
<dbReference type="Proteomes" id="UP000784294">
    <property type="component" value="Unassembled WGS sequence"/>
</dbReference>
<reference evidence="1" key="1">
    <citation type="submission" date="2018-11" db="EMBL/GenBank/DDBJ databases">
        <authorList>
            <consortium name="Pathogen Informatics"/>
        </authorList>
    </citation>
    <scope>NUCLEOTIDE SEQUENCE</scope>
</reference>
<keyword evidence="2" id="KW-1185">Reference proteome</keyword>
<proteinExistence type="predicted"/>
<accession>A0A3S5AHI9</accession>
<sequence>MNTVSNGHIDVKASIWARSSPVAEVEVSQIRNPSVPILQRNAGIGQERAGDTLHMRIVGCAIELEPSYT</sequence>
<dbReference type="EMBL" id="CAAALY010102691">
    <property type="protein sequence ID" value="VEL29387.1"/>
    <property type="molecule type" value="Genomic_DNA"/>
</dbReference>
<protein>
    <submittedName>
        <fullName evidence="1">Uncharacterized protein</fullName>
    </submittedName>
</protein>
<gene>
    <name evidence="1" type="ORF">PXEA_LOCUS22827</name>
</gene>
<name>A0A3S5AHI9_9PLAT</name>
<comment type="caution">
    <text evidence="1">The sequence shown here is derived from an EMBL/GenBank/DDBJ whole genome shotgun (WGS) entry which is preliminary data.</text>
</comment>